<keyword evidence="2" id="KW-1185">Reference proteome</keyword>
<sequence length="63" mass="7338">CCNSQAKLNPRSTRNKELRIEFKEELKLELWDLKDRLRGEIKSEMQSLLELYLGRPFASVVGG</sequence>
<comment type="caution">
    <text evidence="1">The sequence shown here is derived from an EMBL/GenBank/DDBJ whole genome shotgun (WGS) entry which is preliminary data.</text>
</comment>
<reference evidence="1 2" key="1">
    <citation type="journal article" date="2021" name="Plant Biotechnol. J.">
        <title>Multi-omics assisted identification of the key and species-specific regulatory components of drought-tolerant mechanisms in Gossypium stocksii.</title>
        <authorList>
            <person name="Yu D."/>
            <person name="Ke L."/>
            <person name="Zhang D."/>
            <person name="Wu Y."/>
            <person name="Sun Y."/>
            <person name="Mei J."/>
            <person name="Sun J."/>
            <person name="Sun Y."/>
        </authorList>
    </citation>
    <scope>NUCLEOTIDE SEQUENCE [LARGE SCALE GENOMIC DNA]</scope>
    <source>
        <strain evidence="2">cv. E1</strain>
        <tissue evidence="1">Leaf</tissue>
    </source>
</reference>
<proteinExistence type="predicted"/>
<dbReference type="Proteomes" id="UP000828251">
    <property type="component" value="Unassembled WGS sequence"/>
</dbReference>
<dbReference type="AlphaFoldDB" id="A0A9D3UMD3"/>
<dbReference type="EMBL" id="JAIQCV010000011">
    <property type="protein sequence ID" value="KAH1047484.1"/>
    <property type="molecule type" value="Genomic_DNA"/>
</dbReference>
<name>A0A9D3UMD3_9ROSI</name>
<evidence type="ECO:0000313" key="1">
    <source>
        <dbReference type="EMBL" id="KAH1047484.1"/>
    </source>
</evidence>
<accession>A0A9D3UMD3</accession>
<feature type="non-terminal residue" evidence="1">
    <location>
        <position position="1"/>
    </location>
</feature>
<organism evidence="1 2">
    <name type="scientific">Gossypium stocksii</name>
    <dbReference type="NCBI Taxonomy" id="47602"/>
    <lineage>
        <taxon>Eukaryota</taxon>
        <taxon>Viridiplantae</taxon>
        <taxon>Streptophyta</taxon>
        <taxon>Embryophyta</taxon>
        <taxon>Tracheophyta</taxon>
        <taxon>Spermatophyta</taxon>
        <taxon>Magnoliopsida</taxon>
        <taxon>eudicotyledons</taxon>
        <taxon>Gunneridae</taxon>
        <taxon>Pentapetalae</taxon>
        <taxon>rosids</taxon>
        <taxon>malvids</taxon>
        <taxon>Malvales</taxon>
        <taxon>Malvaceae</taxon>
        <taxon>Malvoideae</taxon>
        <taxon>Gossypium</taxon>
    </lineage>
</organism>
<gene>
    <name evidence="1" type="ORF">J1N35_038268</name>
</gene>
<evidence type="ECO:0000313" key="2">
    <source>
        <dbReference type="Proteomes" id="UP000828251"/>
    </source>
</evidence>
<protein>
    <submittedName>
        <fullName evidence="1">Uncharacterized protein</fullName>
    </submittedName>
</protein>